<evidence type="ECO:0000256" key="3">
    <source>
        <dbReference type="ARBA" id="ARBA00022475"/>
    </source>
</evidence>
<protein>
    <submittedName>
        <fullName evidence="9">Putative D,D-dipeptide transport system permease protein DdpC</fullName>
    </submittedName>
</protein>
<keyword evidence="2 7" id="KW-0813">Transport</keyword>
<dbReference type="Proteomes" id="UP000033740">
    <property type="component" value="Unassembled WGS sequence"/>
</dbReference>
<gene>
    <name evidence="9" type="primary">ddpC_2</name>
    <name evidence="9" type="ORF">RS86_02600</name>
</gene>
<evidence type="ECO:0000313" key="10">
    <source>
        <dbReference type="Proteomes" id="UP000033740"/>
    </source>
</evidence>
<evidence type="ECO:0000313" key="9">
    <source>
        <dbReference type="EMBL" id="KJL32131.1"/>
    </source>
</evidence>
<proteinExistence type="inferred from homology"/>
<name>A0A0F0LKQ9_9MICO</name>
<keyword evidence="5 7" id="KW-1133">Transmembrane helix</keyword>
<dbReference type="AlphaFoldDB" id="A0A0F0LKQ9"/>
<dbReference type="Gene3D" id="1.10.3720.10">
    <property type="entry name" value="MetI-like"/>
    <property type="match status" value="1"/>
</dbReference>
<evidence type="ECO:0000256" key="7">
    <source>
        <dbReference type="RuleBase" id="RU363032"/>
    </source>
</evidence>
<accession>A0A0F0LKQ9</accession>
<feature type="transmembrane region" description="Helical" evidence="7">
    <location>
        <begin position="263"/>
        <end position="286"/>
    </location>
</feature>
<keyword evidence="10" id="KW-1185">Reference proteome</keyword>
<feature type="transmembrane region" description="Helical" evidence="7">
    <location>
        <begin position="96"/>
        <end position="120"/>
    </location>
</feature>
<reference evidence="9 10" key="1">
    <citation type="submission" date="2015-02" db="EMBL/GenBank/DDBJ databases">
        <title>Draft genome sequences of ten Microbacterium spp. with emphasis on heavy metal contaminated environments.</title>
        <authorList>
            <person name="Corretto E."/>
        </authorList>
    </citation>
    <scope>NUCLEOTIDE SEQUENCE [LARGE SCALE GENOMIC DNA]</scope>
    <source>
        <strain evidence="9 10">ARN176</strain>
    </source>
</reference>
<evidence type="ECO:0000259" key="8">
    <source>
        <dbReference type="PROSITE" id="PS50928"/>
    </source>
</evidence>
<dbReference type="PANTHER" id="PTHR43386">
    <property type="entry name" value="OLIGOPEPTIDE TRANSPORT SYSTEM PERMEASE PROTEIN APPC"/>
    <property type="match status" value="1"/>
</dbReference>
<keyword evidence="3" id="KW-1003">Cell membrane</keyword>
<feature type="transmembrane region" description="Helical" evidence="7">
    <location>
        <begin position="209"/>
        <end position="231"/>
    </location>
</feature>
<evidence type="ECO:0000256" key="4">
    <source>
        <dbReference type="ARBA" id="ARBA00022692"/>
    </source>
</evidence>
<dbReference type="InterPro" id="IPR035906">
    <property type="entry name" value="MetI-like_sf"/>
</dbReference>
<dbReference type="SUPFAM" id="SSF161098">
    <property type="entry name" value="MetI-like"/>
    <property type="match status" value="1"/>
</dbReference>
<keyword evidence="4 7" id="KW-0812">Transmembrane</keyword>
<comment type="subcellular location">
    <subcellularLocation>
        <location evidence="1 7">Cell membrane</location>
        <topology evidence="1 7">Multi-pass membrane protein</topology>
    </subcellularLocation>
</comment>
<dbReference type="InterPro" id="IPR050366">
    <property type="entry name" value="BP-dependent_transpt_permease"/>
</dbReference>
<evidence type="ECO:0000256" key="1">
    <source>
        <dbReference type="ARBA" id="ARBA00004651"/>
    </source>
</evidence>
<comment type="caution">
    <text evidence="9">The sequence shown here is derived from an EMBL/GenBank/DDBJ whole genome shotgun (WGS) entry which is preliminary data.</text>
</comment>
<dbReference type="CDD" id="cd06261">
    <property type="entry name" value="TM_PBP2"/>
    <property type="match status" value="1"/>
</dbReference>
<dbReference type="EMBL" id="JYIX01000037">
    <property type="protein sequence ID" value="KJL32131.1"/>
    <property type="molecule type" value="Genomic_DNA"/>
</dbReference>
<dbReference type="STRING" id="582680.RS86_02600"/>
<feature type="transmembrane region" description="Helical" evidence="7">
    <location>
        <begin position="127"/>
        <end position="150"/>
    </location>
</feature>
<feature type="domain" description="ABC transmembrane type-1" evidence="8">
    <location>
        <begin position="92"/>
        <end position="281"/>
    </location>
</feature>
<evidence type="ECO:0000256" key="6">
    <source>
        <dbReference type="ARBA" id="ARBA00023136"/>
    </source>
</evidence>
<sequence>MTDTVAMAQVAAGSRRRRVQLSPGQGRSLSTIGGAIVVLVIVAIIAVHFWPGFDAFSQDLAHARLGPFVDPTHPLGTDVVGRDLLSRVAAGGQTTLLITAAIVLVNFFVGTVLGLLAGFFGGWADNVIALVTDVSLALPAVLLLIALSAIFGPSALLMILVLGLTHWMSFARLARATALSLRGRDFVMAPRMLGASSLRIIRTHILPHVLPQMFIVAVTSIGSVILLQAGLDYLGLGIQPPEPTWGGLVLEGQKYMRLSPWQVILPGLAIFLVVGGTTFFSQRFTAESTQPLRKVR</sequence>
<dbReference type="PANTHER" id="PTHR43386:SF1">
    <property type="entry name" value="D,D-DIPEPTIDE TRANSPORT SYSTEM PERMEASE PROTEIN DDPC-RELATED"/>
    <property type="match status" value="1"/>
</dbReference>
<dbReference type="Pfam" id="PF00528">
    <property type="entry name" value="BPD_transp_1"/>
    <property type="match status" value="1"/>
</dbReference>
<dbReference type="InterPro" id="IPR000515">
    <property type="entry name" value="MetI-like"/>
</dbReference>
<dbReference type="PATRIC" id="fig|582680.6.peg.2669"/>
<feature type="transmembrane region" description="Helical" evidence="7">
    <location>
        <begin position="28"/>
        <end position="50"/>
    </location>
</feature>
<comment type="similarity">
    <text evidence="7">Belongs to the binding-protein-dependent transport system permease family.</text>
</comment>
<dbReference type="PROSITE" id="PS50928">
    <property type="entry name" value="ABC_TM1"/>
    <property type="match status" value="1"/>
</dbReference>
<dbReference type="GO" id="GO:0055085">
    <property type="term" value="P:transmembrane transport"/>
    <property type="evidence" value="ECO:0007669"/>
    <property type="project" value="InterPro"/>
</dbReference>
<organism evidence="9 10">
    <name type="scientific">Microbacterium azadirachtae</name>
    <dbReference type="NCBI Taxonomy" id="582680"/>
    <lineage>
        <taxon>Bacteria</taxon>
        <taxon>Bacillati</taxon>
        <taxon>Actinomycetota</taxon>
        <taxon>Actinomycetes</taxon>
        <taxon>Micrococcales</taxon>
        <taxon>Microbacteriaceae</taxon>
        <taxon>Microbacterium</taxon>
    </lineage>
</organism>
<keyword evidence="6 7" id="KW-0472">Membrane</keyword>
<dbReference type="RefSeq" id="WP_082076767.1">
    <property type="nucleotide sequence ID" value="NZ_JYIX01000037.1"/>
</dbReference>
<dbReference type="GO" id="GO:0005886">
    <property type="term" value="C:plasma membrane"/>
    <property type="evidence" value="ECO:0007669"/>
    <property type="project" value="UniProtKB-SubCell"/>
</dbReference>
<evidence type="ECO:0000256" key="5">
    <source>
        <dbReference type="ARBA" id="ARBA00022989"/>
    </source>
</evidence>
<evidence type="ECO:0000256" key="2">
    <source>
        <dbReference type="ARBA" id="ARBA00022448"/>
    </source>
</evidence>
<feature type="transmembrane region" description="Helical" evidence="7">
    <location>
        <begin position="156"/>
        <end position="174"/>
    </location>
</feature>